<keyword evidence="2" id="KW-1185">Reference proteome</keyword>
<accession>A0ACB6ZQ26</accession>
<dbReference type="Proteomes" id="UP000886501">
    <property type="component" value="Unassembled WGS sequence"/>
</dbReference>
<reference evidence="1" key="2">
    <citation type="journal article" date="2020" name="Nat. Commun.">
        <title>Large-scale genome sequencing of mycorrhizal fungi provides insights into the early evolution of symbiotic traits.</title>
        <authorList>
            <person name="Miyauchi S."/>
            <person name="Kiss E."/>
            <person name="Kuo A."/>
            <person name="Drula E."/>
            <person name="Kohler A."/>
            <person name="Sanchez-Garcia M."/>
            <person name="Morin E."/>
            <person name="Andreopoulos B."/>
            <person name="Barry K.W."/>
            <person name="Bonito G."/>
            <person name="Buee M."/>
            <person name="Carver A."/>
            <person name="Chen C."/>
            <person name="Cichocki N."/>
            <person name="Clum A."/>
            <person name="Culley D."/>
            <person name="Crous P.W."/>
            <person name="Fauchery L."/>
            <person name="Girlanda M."/>
            <person name="Hayes R.D."/>
            <person name="Keri Z."/>
            <person name="LaButti K."/>
            <person name="Lipzen A."/>
            <person name="Lombard V."/>
            <person name="Magnuson J."/>
            <person name="Maillard F."/>
            <person name="Murat C."/>
            <person name="Nolan M."/>
            <person name="Ohm R.A."/>
            <person name="Pangilinan J."/>
            <person name="Pereira M.F."/>
            <person name="Perotto S."/>
            <person name="Peter M."/>
            <person name="Pfister S."/>
            <person name="Riley R."/>
            <person name="Sitrit Y."/>
            <person name="Stielow J.B."/>
            <person name="Szollosi G."/>
            <person name="Zifcakova L."/>
            <person name="Stursova M."/>
            <person name="Spatafora J.W."/>
            <person name="Tedersoo L."/>
            <person name="Vaario L.M."/>
            <person name="Yamada A."/>
            <person name="Yan M."/>
            <person name="Wang P."/>
            <person name="Xu J."/>
            <person name="Bruns T."/>
            <person name="Baldrian P."/>
            <person name="Vilgalys R."/>
            <person name="Dunand C."/>
            <person name="Henrissat B."/>
            <person name="Grigoriev I.V."/>
            <person name="Hibbett D."/>
            <person name="Nagy L.G."/>
            <person name="Martin F.M."/>
        </authorList>
    </citation>
    <scope>NUCLEOTIDE SEQUENCE</scope>
    <source>
        <strain evidence="1">P2</strain>
    </source>
</reference>
<comment type="caution">
    <text evidence="1">The sequence shown here is derived from an EMBL/GenBank/DDBJ whole genome shotgun (WGS) entry which is preliminary data.</text>
</comment>
<reference evidence="1" key="1">
    <citation type="submission" date="2019-10" db="EMBL/GenBank/DDBJ databases">
        <authorList>
            <consortium name="DOE Joint Genome Institute"/>
            <person name="Kuo A."/>
            <person name="Miyauchi S."/>
            <person name="Kiss E."/>
            <person name="Drula E."/>
            <person name="Kohler A."/>
            <person name="Sanchez-Garcia M."/>
            <person name="Andreopoulos B."/>
            <person name="Barry K.W."/>
            <person name="Bonito G."/>
            <person name="Buee M."/>
            <person name="Carver A."/>
            <person name="Chen C."/>
            <person name="Cichocki N."/>
            <person name="Clum A."/>
            <person name="Culley D."/>
            <person name="Crous P.W."/>
            <person name="Fauchery L."/>
            <person name="Girlanda M."/>
            <person name="Hayes R."/>
            <person name="Keri Z."/>
            <person name="Labutti K."/>
            <person name="Lipzen A."/>
            <person name="Lombard V."/>
            <person name="Magnuson J."/>
            <person name="Maillard F."/>
            <person name="Morin E."/>
            <person name="Murat C."/>
            <person name="Nolan M."/>
            <person name="Ohm R."/>
            <person name="Pangilinan J."/>
            <person name="Pereira M."/>
            <person name="Perotto S."/>
            <person name="Peter M."/>
            <person name="Riley R."/>
            <person name="Sitrit Y."/>
            <person name="Stielow B."/>
            <person name="Szollosi G."/>
            <person name="Zifcakova L."/>
            <person name="Stursova M."/>
            <person name="Spatafora J.W."/>
            <person name="Tedersoo L."/>
            <person name="Vaario L.-M."/>
            <person name="Yamada A."/>
            <person name="Yan M."/>
            <person name="Wang P."/>
            <person name="Xu J."/>
            <person name="Bruns T."/>
            <person name="Baldrian P."/>
            <person name="Vilgalys R."/>
            <person name="Henrissat B."/>
            <person name="Grigoriev I.V."/>
            <person name="Hibbett D."/>
            <person name="Nagy L.G."/>
            <person name="Martin F.M."/>
        </authorList>
    </citation>
    <scope>NUCLEOTIDE SEQUENCE</scope>
    <source>
        <strain evidence="1">P2</strain>
    </source>
</reference>
<feature type="non-terminal residue" evidence="1">
    <location>
        <position position="1"/>
    </location>
</feature>
<protein>
    <submittedName>
        <fullName evidence="1">Uncharacterized protein</fullName>
    </submittedName>
</protein>
<evidence type="ECO:0000313" key="2">
    <source>
        <dbReference type="Proteomes" id="UP000886501"/>
    </source>
</evidence>
<gene>
    <name evidence="1" type="ORF">BDM02DRAFT_3110100</name>
</gene>
<sequence>GSLRCDVNISVNRQGEPAGTRCEVKNLNSVKNIQVAITSEAFRHIGLLTSGQGVKQETRGFDEDKAETYLLRNKEDAPDYRYMPDPNIPPLLLTEAYIEKIRSSMPELPNATRKRLLAQGLSVQDTDVLMTADAGREVGIDGIFGQGGVITYFDAVSEGRDPKIVVNWIVQVLFGQLAARNQTFAENPITIAQLGSLIDMVQSGVITGSSGKLILRLMLDTPSSKTPEQLAKEHSLIALDKGDSSMKVWCREVVESNPEVADAIRAGNVNIVNKLVGRVMKKSRGTADALSVRNLLLEIITAKGP</sequence>
<evidence type="ECO:0000313" key="1">
    <source>
        <dbReference type="EMBL" id="KAF9651679.1"/>
    </source>
</evidence>
<organism evidence="1 2">
    <name type="scientific">Thelephora ganbajun</name>
    <name type="common">Ganba fungus</name>
    <dbReference type="NCBI Taxonomy" id="370292"/>
    <lineage>
        <taxon>Eukaryota</taxon>
        <taxon>Fungi</taxon>
        <taxon>Dikarya</taxon>
        <taxon>Basidiomycota</taxon>
        <taxon>Agaricomycotina</taxon>
        <taxon>Agaricomycetes</taxon>
        <taxon>Thelephorales</taxon>
        <taxon>Thelephoraceae</taxon>
        <taxon>Thelephora</taxon>
    </lineage>
</organism>
<dbReference type="EMBL" id="MU117973">
    <property type="protein sequence ID" value="KAF9651679.1"/>
    <property type="molecule type" value="Genomic_DNA"/>
</dbReference>
<proteinExistence type="predicted"/>
<name>A0ACB6ZQ26_THEGA</name>